<gene>
    <name evidence="2" type="ORF">ABH15_10470</name>
</gene>
<comment type="caution">
    <text evidence="2">The sequence shown here is derived from an EMBL/GenBank/DDBJ whole genome shotgun (WGS) entry which is preliminary data.</text>
</comment>
<proteinExistence type="predicted"/>
<dbReference type="OrthoDB" id="116758at2157"/>
<dbReference type="SUPFAM" id="SSF54427">
    <property type="entry name" value="NTF2-like"/>
    <property type="match status" value="1"/>
</dbReference>
<dbReference type="RefSeq" id="WP_128694279.1">
    <property type="nucleotide sequence ID" value="NZ_LHQS01000002.1"/>
</dbReference>
<dbReference type="Pfam" id="PF13474">
    <property type="entry name" value="SnoaL_3"/>
    <property type="match status" value="1"/>
</dbReference>
<dbReference type="InterPro" id="IPR032710">
    <property type="entry name" value="NTF2-like_dom_sf"/>
</dbReference>
<reference evidence="2 3" key="1">
    <citation type="journal article" date="2015" name="Int. J. Syst. Evol. Microbiol.">
        <title>Methanoculleus taiwanensis sp. nov., a methanogen isolated from deep marine sediment at the deformation front area near Taiwan.</title>
        <authorList>
            <person name="Weng C.Y."/>
            <person name="Chen S.C."/>
            <person name="Lai M.C."/>
            <person name="Wu S.Y."/>
            <person name="Lin S."/>
            <person name="Yang T.F."/>
            <person name="Chen P.C."/>
        </authorList>
    </citation>
    <scope>NUCLEOTIDE SEQUENCE [LARGE SCALE GENOMIC DNA]</scope>
    <source>
        <strain evidence="2 3">CYW4</strain>
    </source>
</reference>
<dbReference type="AlphaFoldDB" id="A0A498H1E0"/>
<evidence type="ECO:0000313" key="2">
    <source>
        <dbReference type="EMBL" id="RXE56483.1"/>
    </source>
</evidence>
<feature type="domain" description="SnoaL-like" evidence="1">
    <location>
        <begin position="11"/>
        <end position="130"/>
    </location>
</feature>
<accession>A0A498H1E0</accession>
<name>A0A498H1E0_9EURY</name>
<dbReference type="EMBL" id="LHQS01000002">
    <property type="protein sequence ID" value="RXE56483.1"/>
    <property type="molecule type" value="Genomic_DNA"/>
</dbReference>
<keyword evidence="3" id="KW-1185">Reference proteome</keyword>
<sequence>MLVSEQTQKQIESVLERIALAYGAKDIESLMAVVDPDFRGYGTGPDEVFIGKDEYRRQVERDLAQASEIEIGYSDLMISAEGTIAWVMAELLVNAAVNGRRTRLIGRFTAVFRGTGHAWLLAQSHLSLPAAGQEPGQSFPEE</sequence>
<evidence type="ECO:0000313" key="3">
    <source>
        <dbReference type="Proteomes" id="UP000290932"/>
    </source>
</evidence>
<dbReference type="Proteomes" id="UP000290932">
    <property type="component" value="Unassembled WGS sequence"/>
</dbReference>
<evidence type="ECO:0000259" key="1">
    <source>
        <dbReference type="Pfam" id="PF13474"/>
    </source>
</evidence>
<dbReference type="InterPro" id="IPR037401">
    <property type="entry name" value="SnoaL-like"/>
</dbReference>
<protein>
    <recommendedName>
        <fullName evidence="1">SnoaL-like domain-containing protein</fullName>
    </recommendedName>
</protein>
<organism evidence="2 3">
    <name type="scientific">Methanoculleus taiwanensis</name>
    <dbReference type="NCBI Taxonomy" id="1550565"/>
    <lineage>
        <taxon>Archaea</taxon>
        <taxon>Methanobacteriati</taxon>
        <taxon>Methanobacteriota</taxon>
        <taxon>Stenosarchaea group</taxon>
        <taxon>Methanomicrobia</taxon>
        <taxon>Methanomicrobiales</taxon>
        <taxon>Methanomicrobiaceae</taxon>
        <taxon>Methanoculleus</taxon>
    </lineage>
</organism>
<dbReference type="Gene3D" id="3.10.450.50">
    <property type="match status" value="1"/>
</dbReference>